<evidence type="ECO:0000313" key="2">
    <source>
        <dbReference type="Proteomes" id="UP000478892"/>
    </source>
</evidence>
<dbReference type="InterPro" id="IPR025332">
    <property type="entry name" value="DUF4238"/>
</dbReference>
<proteinExistence type="predicted"/>
<reference evidence="1 2" key="1">
    <citation type="submission" date="2019-12" db="EMBL/GenBank/DDBJ databases">
        <authorList>
            <person name="Zhang Y.-J."/>
        </authorList>
    </citation>
    <scope>NUCLEOTIDE SEQUENCE [LARGE SCALE GENOMIC DNA]</scope>
    <source>
        <strain evidence="1 2">CY05</strain>
    </source>
</reference>
<protein>
    <submittedName>
        <fullName evidence="1">DUF4238 domain-containing protein</fullName>
    </submittedName>
</protein>
<dbReference type="EMBL" id="WQLV01000008">
    <property type="protein sequence ID" value="MVO16947.1"/>
    <property type="molecule type" value="Genomic_DNA"/>
</dbReference>
<dbReference type="AlphaFoldDB" id="A0A6L6WLU5"/>
<dbReference type="Proteomes" id="UP000478892">
    <property type="component" value="Unassembled WGS sequence"/>
</dbReference>
<keyword evidence="2" id="KW-1185">Reference proteome</keyword>
<dbReference type="Pfam" id="PF14022">
    <property type="entry name" value="DUF4238"/>
    <property type="match status" value="1"/>
</dbReference>
<organism evidence="1 2">
    <name type="scientific">Parasedimentitalea huanghaiensis</name>
    <dbReference type="NCBI Taxonomy" id="2682100"/>
    <lineage>
        <taxon>Bacteria</taxon>
        <taxon>Pseudomonadati</taxon>
        <taxon>Pseudomonadota</taxon>
        <taxon>Alphaproteobacteria</taxon>
        <taxon>Rhodobacterales</taxon>
        <taxon>Paracoccaceae</taxon>
        <taxon>Parasedimentitalea</taxon>
    </lineage>
</organism>
<evidence type="ECO:0000313" key="1">
    <source>
        <dbReference type="EMBL" id="MVO16947.1"/>
    </source>
</evidence>
<name>A0A6L6WLU5_9RHOB</name>
<gene>
    <name evidence="1" type="ORF">GO984_14100</name>
</gene>
<sequence length="345" mass="38582">MGRAADGEEARTAVPVYPRERAVCGGVGCLSIPDRHHILAETYQKQFIEEGKCVWVYDKEVGKPFPTQPKNSTVRTGFNTALLPDGSLDKASMETFFSRLETEYPQAIDQFRTGFQTSERIDYAIAFMQFQAARSPLIRKFMTEMLLGFTPDDESFLKLLQVDSVGVELLHRARSGDEDAKTKIGLHSTQHIVEGVSKALKGVWYRPIRIVSPIPLITSDSPVTYFAIKKKRGKLQAGLPLVGSRILCFFPLARDIILFGDTERPPFDKLTYDRPSQVSKSIALVKRLNAISALNAERSIVAPSEKSLRKALSSIANKTPNEATLFEMYNQLAKAALRENSVHWD</sequence>
<accession>A0A6L6WLU5</accession>
<comment type="caution">
    <text evidence="1">The sequence shown here is derived from an EMBL/GenBank/DDBJ whole genome shotgun (WGS) entry which is preliminary data.</text>
</comment>